<feature type="compositionally biased region" description="Basic and acidic residues" evidence="1">
    <location>
        <begin position="40"/>
        <end position="49"/>
    </location>
</feature>
<dbReference type="EMBL" id="JAUEPN010000006">
    <property type="protein sequence ID" value="KAK3292882.1"/>
    <property type="molecule type" value="Genomic_DNA"/>
</dbReference>
<feature type="compositionally biased region" description="Polar residues" evidence="1">
    <location>
        <begin position="69"/>
        <end position="78"/>
    </location>
</feature>
<evidence type="ECO:0000313" key="2">
    <source>
        <dbReference type="EMBL" id="KAK3292882.1"/>
    </source>
</evidence>
<keyword evidence="3" id="KW-1185">Reference proteome</keyword>
<reference evidence="2" key="2">
    <citation type="submission" date="2023-06" db="EMBL/GenBank/DDBJ databases">
        <authorList>
            <consortium name="Lawrence Berkeley National Laboratory"/>
            <person name="Haridas S."/>
            <person name="Hensen N."/>
            <person name="Bonometti L."/>
            <person name="Westerberg I."/>
            <person name="Brannstrom I.O."/>
            <person name="Guillou S."/>
            <person name="Cros-Aarteil S."/>
            <person name="Calhoun S."/>
            <person name="Kuo A."/>
            <person name="Mondo S."/>
            <person name="Pangilinan J."/>
            <person name="Riley R."/>
            <person name="Labutti K."/>
            <person name="Andreopoulos B."/>
            <person name="Lipzen A."/>
            <person name="Chen C."/>
            <person name="Yanf M."/>
            <person name="Daum C."/>
            <person name="Ng V."/>
            <person name="Clum A."/>
            <person name="Steindorff A."/>
            <person name="Ohm R."/>
            <person name="Martin F."/>
            <person name="Silar P."/>
            <person name="Natvig D."/>
            <person name="Lalanne C."/>
            <person name="Gautier V."/>
            <person name="Ament-Velasquez S.L."/>
            <person name="Kruys A."/>
            <person name="Hutchinson M.I."/>
            <person name="Powell A.J."/>
            <person name="Barry K."/>
            <person name="Miller A.N."/>
            <person name="Grigoriev I.V."/>
            <person name="Debuchy R."/>
            <person name="Gladieux P."/>
            <person name="Thoren M.H."/>
            <person name="Johannesson H."/>
        </authorList>
    </citation>
    <scope>NUCLEOTIDE SEQUENCE</scope>
    <source>
        <strain evidence="2">CBS 168.71</strain>
    </source>
</reference>
<feature type="region of interest" description="Disordered" evidence="1">
    <location>
        <begin position="40"/>
        <end position="83"/>
    </location>
</feature>
<evidence type="ECO:0008006" key="4">
    <source>
        <dbReference type="Google" id="ProtNLM"/>
    </source>
</evidence>
<evidence type="ECO:0000256" key="1">
    <source>
        <dbReference type="SAM" id="MobiDB-lite"/>
    </source>
</evidence>
<dbReference type="RefSeq" id="XP_062656396.1">
    <property type="nucleotide sequence ID" value="XM_062804273.1"/>
</dbReference>
<dbReference type="Proteomes" id="UP001278766">
    <property type="component" value="Unassembled WGS sequence"/>
</dbReference>
<name>A0AAE0HAB0_9PEZI</name>
<accession>A0AAE0HAB0</accession>
<comment type="caution">
    <text evidence="2">The sequence shown here is derived from an EMBL/GenBank/DDBJ whole genome shotgun (WGS) entry which is preliminary data.</text>
</comment>
<protein>
    <recommendedName>
        <fullName evidence="4">F-box domain-containing protein</fullName>
    </recommendedName>
</protein>
<organism evidence="2 3">
    <name type="scientific">Chaetomium fimeti</name>
    <dbReference type="NCBI Taxonomy" id="1854472"/>
    <lineage>
        <taxon>Eukaryota</taxon>
        <taxon>Fungi</taxon>
        <taxon>Dikarya</taxon>
        <taxon>Ascomycota</taxon>
        <taxon>Pezizomycotina</taxon>
        <taxon>Sordariomycetes</taxon>
        <taxon>Sordariomycetidae</taxon>
        <taxon>Sordariales</taxon>
        <taxon>Chaetomiaceae</taxon>
        <taxon>Chaetomium</taxon>
    </lineage>
</organism>
<proteinExistence type="predicted"/>
<evidence type="ECO:0000313" key="3">
    <source>
        <dbReference type="Proteomes" id="UP001278766"/>
    </source>
</evidence>
<dbReference type="GeneID" id="87841221"/>
<sequence length="486" mass="55230">MRKLFSKFRLAARARKRSTPTQDPEAAAVVGVAEAELKYSVHSSTAERRPQKHPLSAQHDHADDPIPGTASNRPSIQASPAKPTLETLPAELRTEILSHIVDLNDLSAVVHASPVFHQQYLLNRHRFLAQCLKGTLESVLIDAYIHLASSDVVEQRLAAPKRSSRPAITAVMEGYGELRRASQRASRGDGVLERCDIEDLTNMASFYLAVVQPLVTDCATLFLQNLKVQNPAELGSLRKIERTRLLRALYRFQIYQDLFANDGTGSDFSHVEVLAVFFGIFHPWEVEEVHCIDHLVRARHNQVFDKIKWDVHKTNAARFGEQMNPMTPPGAFDLDNEYNRLSLLNGTISRGLPLFQAVPRMADHEALIRLMQQNMTWGLGEPIPETMVSLTSDFRRSFYPSELDQMEAARQRMPFLGDDEEAPPLAWVIIWRGRYSTTYGDVIPPVLQDWGYVFWDVHRLTARRGEMKTELLSAWLHKWPEDPRDL</sequence>
<gene>
    <name evidence="2" type="ORF">B0H64DRAFT_403008</name>
</gene>
<reference evidence="2" key="1">
    <citation type="journal article" date="2023" name="Mol. Phylogenet. Evol.">
        <title>Genome-scale phylogeny and comparative genomics of the fungal order Sordariales.</title>
        <authorList>
            <person name="Hensen N."/>
            <person name="Bonometti L."/>
            <person name="Westerberg I."/>
            <person name="Brannstrom I.O."/>
            <person name="Guillou S."/>
            <person name="Cros-Aarteil S."/>
            <person name="Calhoun S."/>
            <person name="Haridas S."/>
            <person name="Kuo A."/>
            <person name="Mondo S."/>
            <person name="Pangilinan J."/>
            <person name="Riley R."/>
            <person name="LaButti K."/>
            <person name="Andreopoulos B."/>
            <person name="Lipzen A."/>
            <person name="Chen C."/>
            <person name="Yan M."/>
            <person name="Daum C."/>
            <person name="Ng V."/>
            <person name="Clum A."/>
            <person name="Steindorff A."/>
            <person name="Ohm R.A."/>
            <person name="Martin F."/>
            <person name="Silar P."/>
            <person name="Natvig D.O."/>
            <person name="Lalanne C."/>
            <person name="Gautier V."/>
            <person name="Ament-Velasquez S.L."/>
            <person name="Kruys A."/>
            <person name="Hutchinson M.I."/>
            <person name="Powell A.J."/>
            <person name="Barry K."/>
            <person name="Miller A.N."/>
            <person name="Grigoriev I.V."/>
            <person name="Debuchy R."/>
            <person name="Gladieux P."/>
            <person name="Hiltunen Thoren M."/>
            <person name="Johannesson H."/>
        </authorList>
    </citation>
    <scope>NUCLEOTIDE SEQUENCE</scope>
    <source>
        <strain evidence="2">CBS 168.71</strain>
    </source>
</reference>
<dbReference type="AlphaFoldDB" id="A0AAE0HAB0"/>